<dbReference type="AlphaFoldDB" id="A0A381UJM7"/>
<organism evidence="1">
    <name type="scientific">marine metagenome</name>
    <dbReference type="NCBI Taxonomy" id="408172"/>
    <lineage>
        <taxon>unclassified sequences</taxon>
        <taxon>metagenomes</taxon>
        <taxon>ecological metagenomes</taxon>
    </lineage>
</organism>
<dbReference type="InterPro" id="IPR008972">
    <property type="entry name" value="Cupredoxin"/>
</dbReference>
<gene>
    <name evidence="1" type="ORF">METZ01_LOCUS81184</name>
</gene>
<evidence type="ECO:0008006" key="2">
    <source>
        <dbReference type="Google" id="ProtNLM"/>
    </source>
</evidence>
<dbReference type="EMBL" id="UINC01006570">
    <property type="protein sequence ID" value="SVA28330.1"/>
    <property type="molecule type" value="Genomic_DNA"/>
</dbReference>
<sequence>MDAGGVFQLDTTNLALGAYEYLCIVHPWMIGSITVE</sequence>
<dbReference type="Gene3D" id="2.60.40.420">
    <property type="entry name" value="Cupredoxins - blue copper proteins"/>
    <property type="match status" value="1"/>
</dbReference>
<reference evidence="1" key="1">
    <citation type="submission" date="2018-05" db="EMBL/GenBank/DDBJ databases">
        <authorList>
            <person name="Lanie J.A."/>
            <person name="Ng W.-L."/>
            <person name="Kazmierczak K.M."/>
            <person name="Andrzejewski T.M."/>
            <person name="Davidsen T.M."/>
            <person name="Wayne K.J."/>
            <person name="Tettelin H."/>
            <person name="Glass J.I."/>
            <person name="Rusch D."/>
            <person name="Podicherti R."/>
            <person name="Tsui H.-C.T."/>
            <person name="Winkler M.E."/>
        </authorList>
    </citation>
    <scope>NUCLEOTIDE SEQUENCE</scope>
</reference>
<protein>
    <recommendedName>
        <fullName evidence="2">Blue (type 1) copper domain-containing protein</fullName>
    </recommendedName>
</protein>
<proteinExistence type="predicted"/>
<accession>A0A381UJM7</accession>
<evidence type="ECO:0000313" key="1">
    <source>
        <dbReference type="EMBL" id="SVA28330.1"/>
    </source>
</evidence>
<name>A0A381UJM7_9ZZZZ</name>
<dbReference type="SUPFAM" id="SSF49503">
    <property type="entry name" value="Cupredoxins"/>
    <property type="match status" value="1"/>
</dbReference>